<dbReference type="PATRIC" id="fig|579138.3.peg.1272"/>
<evidence type="ECO:0000313" key="2">
    <source>
        <dbReference type="EMBL" id="AEI38093.1"/>
    </source>
</evidence>
<dbReference type="GO" id="GO:0015774">
    <property type="term" value="P:polysaccharide transport"/>
    <property type="evidence" value="ECO:0007669"/>
    <property type="project" value="InterPro"/>
</dbReference>
<dbReference type="KEGG" id="zmp:Zymop_1198"/>
<gene>
    <name evidence="2" type="ordered locus">Zymop_1198</name>
</gene>
<name>F8ETZ6_ZYMMT</name>
<evidence type="ECO:0000256" key="1">
    <source>
        <dbReference type="SAM" id="MobiDB-lite"/>
    </source>
</evidence>
<feature type="compositionally biased region" description="Low complexity" evidence="1">
    <location>
        <begin position="441"/>
        <end position="455"/>
    </location>
</feature>
<dbReference type="EMBL" id="CP002865">
    <property type="protein sequence ID" value="AEI38093.1"/>
    <property type="molecule type" value="Genomic_DNA"/>
</dbReference>
<dbReference type="AlphaFoldDB" id="F8ETZ6"/>
<dbReference type="InterPro" id="IPR007833">
    <property type="entry name" value="Capsule_polysaccharide_synth"/>
</dbReference>
<feature type="region of interest" description="Disordered" evidence="1">
    <location>
        <begin position="441"/>
        <end position="467"/>
    </location>
</feature>
<dbReference type="eggNOG" id="COG3562">
    <property type="taxonomic scope" value="Bacteria"/>
</dbReference>
<evidence type="ECO:0000313" key="3">
    <source>
        <dbReference type="Proteomes" id="UP000000491"/>
    </source>
</evidence>
<protein>
    <submittedName>
        <fullName evidence="2">Capsule polysaccharide biosynthesis protein</fullName>
    </submittedName>
</protein>
<dbReference type="GO" id="GO:0000271">
    <property type="term" value="P:polysaccharide biosynthetic process"/>
    <property type="evidence" value="ECO:0007669"/>
    <property type="project" value="InterPro"/>
</dbReference>
<accession>F8ETZ6</accession>
<reference evidence="2 3" key="1">
    <citation type="journal article" date="2011" name="J. Bacteriol.">
        <title>Genome sequence of the ethanol-producing Zymomonas mobilis subsp. pomaceae lectotype strain ATCC 29192.</title>
        <authorList>
            <person name="Kouvelis V.N."/>
            <person name="Davenport K.W."/>
            <person name="Brettin T.S."/>
            <person name="Bruce D."/>
            <person name="Detter C."/>
            <person name="Han C.S."/>
            <person name="Nolan M."/>
            <person name="Tapia R."/>
            <person name="Damoulaki A."/>
            <person name="Kyrpides N.C."/>
            <person name="Typas M.A."/>
            <person name="Pappas K.M."/>
        </authorList>
    </citation>
    <scope>NUCLEOTIDE SEQUENCE [LARGE SCALE GENOMIC DNA]</scope>
    <source>
        <strain evidence="3">ATCC 29192 / DSM 22645 / JCM 10191 / CCUG 17912 / NBRC 13757 / NCIMB 11200 / NRRL B-4491 / Barker I</strain>
    </source>
</reference>
<organism evidence="2 3">
    <name type="scientific">Zymomonas mobilis subsp. pomaceae (strain ATCC 29192 / DSM 22645 / JCM 10191 / CCUG 17912 / NBRC 13757 / NCIMB 11200 / NRRL B-4491 / Barker I)</name>
    <dbReference type="NCBI Taxonomy" id="579138"/>
    <lineage>
        <taxon>Bacteria</taxon>
        <taxon>Pseudomonadati</taxon>
        <taxon>Pseudomonadota</taxon>
        <taxon>Alphaproteobacteria</taxon>
        <taxon>Sphingomonadales</taxon>
        <taxon>Zymomonadaceae</taxon>
        <taxon>Zymomonas</taxon>
    </lineage>
</organism>
<proteinExistence type="predicted"/>
<dbReference type="STRING" id="579138.Zymop_1198"/>
<dbReference type="Proteomes" id="UP000000491">
    <property type="component" value="Chromosome"/>
</dbReference>
<dbReference type="HOGENOM" id="CLU_040135_1_0_5"/>
<dbReference type="CDD" id="cd16441">
    <property type="entry name" value="beta_Kdo_transferase_KpsS"/>
    <property type="match status" value="1"/>
</dbReference>
<dbReference type="RefSeq" id="WP_013934488.1">
    <property type="nucleotide sequence ID" value="NC_015709.1"/>
</dbReference>
<dbReference type="Pfam" id="PF05159">
    <property type="entry name" value="Capsule_synth"/>
    <property type="match status" value="1"/>
</dbReference>
<sequence length="467" mass="52388">MYEYRKTILSDDNAPLVAAPGATPVPLPNRNLLLLQGLMGPLFRRLGQALMKQGYTVYKVNFNGGDRFFWRLPNGIDYCGDESGWPDFFEALINRFNITDVILFGDCRALHRGAIRVCHKLHIPVHVFEEGYIRPDWVTLELGGVNGHSSLPKDPEWYKTEAAKLPVLPEHKPVPSSFVRRAYEGISYSLATAALKWHYPYWKDYRPWPPLVEGVGWLRRLCRRKKAQARTDLLLARLEREQTPYVLFPLQLDADSQVRLHSPFNGMLEAIELVLGSFAHYAPKNLRLVIKEHPLDNGVRDWCSESFAIAKRLGIADRIDYMERGDIALVTQKAQALVTINSTCGTLALNCNVPVITLGQAVYDIIGVTYQGELDNFWENPGKPDQEIFSAFKRVLIERCLVPGGFFSEEALAKVMKGVLTRLQAACPIEPSLVRSISRSSSSSLVSSPPRLVASAGHAPNLSLPPQ</sequence>